<dbReference type="RefSeq" id="WP_034656744.1">
    <property type="nucleotide sequence ID" value="NZ_BCVB01000021.1"/>
</dbReference>
<dbReference type="HOGENOM" id="CLU_1575372_0_0_9"/>
<organism evidence="1 2">
    <name type="scientific">Priestia megaterium (strain ATCC 14581 / DSM 32 / CCUG 1817 / JCM 2506 / NBRC 15308 / NCIMB 9376 / NCTC 10342 / NRRL B-14308 / VKM B-512 / Ford 19)</name>
    <name type="common">Bacillus megaterium</name>
    <dbReference type="NCBI Taxonomy" id="1348623"/>
    <lineage>
        <taxon>Bacteria</taxon>
        <taxon>Bacillati</taxon>
        <taxon>Bacillota</taxon>
        <taxon>Bacilli</taxon>
        <taxon>Bacillales</taxon>
        <taxon>Bacillaceae</taxon>
        <taxon>Priestia</taxon>
    </lineage>
</organism>
<dbReference type="AlphaFoldDB" id="A0A0B6ARQ6"/>
<sequence>MFMNGTKPSISDWSFDDTPKYFPQVIGQQIQRIFSDFSSSLTSTLLWEEDQRENALSDVSSEMKISYLEKLYVFTDNRLVEKFLTDNPFLIKVLFEAFFQIQEIFPQDVQLKLDLQNGDDVAESEKLYLLISTNIDIDDAYDLLDTLDGLWWIQNASKVKEKMNIDLEI</sequence>
<evidence type="ECO:0000313" key="2">
    <source>
        <dbReference type="Proteomes" id="UP000031829"/>
    </source>
</evidence>
<proteinExistence type="predicted"/>
<name>A0A0B6ARQ6_PRIM2</name>
<dbReference type="GeneID" id="93644895"/>
<dbReference type="EMBL" id="CP009920">
    <property type="protein sequence ID" value="AJI22529.1"/>
    <property type="molecule type" value="Genomic_DNA"/>
</dbReference>
<accession>A0A0B6ARQ6</accession>
<reference evidence="1 2" key="1">
    <citation type="journal article" date="2015" name="Genome Announc.">
        <title>Complete genome sequences for 35 biothreat assay-relevant bacillus species.</title>
        <authorList>
            <person name="Johnson S.L."/>
            <person name="Daligault H.E."/>
            <person name="Davenport K.W."/>
            <person name="Jaissle J."/>
            <person name="Frey K.G."/>
            <person name="Ladner J.T."/>
            <person name="Broomall S.M."/>
            <person name="Bishop-Lilly K.A."/>
            <person name="Bruce D.C."/>
            <person name="Gibbons H.S."/>
            <person name="Coyne S.R."/>
            <person name="Lo C.C."/>
            <person name="Meincke L."/>
            <person name="Munk A.C."/>
            <person name="Koroleva G.I."/>
            <person name="Rosenzweig C.N."/>
            <person name="Palacios G.F."/>
            <person name="Redden C.L."/>
            <person name="Minogue T.D."/>
            <person name="Chain P.S."/>
        </authorList>
    </citation>
    <scope>NUCLEOTIDE SEQUENCE [LARGE SCALE GENOMIC DNA]</scope>
    <source>
        <strain evidence="2">ATCC 14581 / DSM 32 / JCM 2506 / NBRC 15308 / NCIMB 9376 / NCTC 10342 / NRRL B-14308 / VKM B-512</strain>
    </source>
</reference>
<dbReference type="KEGG" id="bmeg:BG04_1420"/>
<gene>
    <name evidence="1" type="ORF">BG04_1420</name>
</gene>
<dbReference type="Proteomes" id="UP000031829">
    <property type="component" value="Chromosome"/>
</dbReference>
<protein>
    <submittedName>
        <fullName evidence="1">Uncharacterized protein</fullName>
    </submittedName>
</protein>
<evidence type="ECO:0000313" key="1">
    <source>
        <dbReference type="EMBL" id="AJI22529.1"/>
    </source>
</evidence>